<evidence type="ECO:0000313" key="3">
    <source>
        <dbReference type="EMBL" id="SVD67691.1"/>
    </source>
</evidence>
<reference evidence="3" key="1">
    <citation type="submission" date="2018-05" db="EMBL/GenBank/DDBJ databases">
        <authorList>
            <person name="Lanie J.A."/>
            <person name="Ng W.-L."/>
            <person name="Kazmierczak K.M."/>
            <person name="Andrzejewski T.M."/>
            <person name="Davidsen T.M."/>
            <person name="Wayne K.J."/>
            <person name="Tettelin H."/>
            <person name="Glass J.I."/>
            <person name="Rusch D."/>
            <person name="Podicherti R."/>
            <person name="Tsui H.-C.T."/>
            <person name="Winkler M.E."/>
        </authorList>
    </citation>
    <scope>NUCLEOTIDE SEQUENCE</scope>
</reference>
<dbReference type="Pfam" id="PF13414">
    <property type="entry name" value="TPR_11"/>
    <property type="match status" value="2"/>
</dbReference>
<dbReference type="EMBL" id="UINC01165986">
    <property type="protein sequence ID" value="SVD67691.1"/>
    <property type="molecule type" value="Genomic_DNA"/>
</dbReference>
<protein>
    <recommendedName>
        <fullName evidence="4">Tetratricopeptide repeat protein</fullName>
    </recommendedName>
</protein>
<name>A0A382XBI2_9ZZZZ</name>
<feature type="non-terminal residue" evidence="3">
    <location>
        <position position="175"/>
    </location>
</feature>
<dbReference type="SMART" id="SM00028">
    <property type="entry name" value="TPR"/>
    <property type="match status" value="3"/>
</dbReference>
<dbReference type="PROSITE" id="PS50005">
    <property type="entry name" value="TPR"/>
    <property type="match status" value="2"/>
</dbReference>
<evidence type="ECO:0000256" key="2">
    <source>
        <dbReference type="ARBA" id="ARBA00022803"/>
    </source>
</evidence>
<dbReference type="Gene3D" id="1.25.40.10">
    <property type="entry name" value="Tetratricopeptide repeat domain"/>
    <property type="match status" value="1"/>
</dbReference>
<evidence type="ECO:0000256" key="1">
    <source>
        <dbReference type="ARBA" id="ARBA00022737"/>
    </source>
</evidence>
<accession>A0A382XBI2</accession>
<dbReference type="AlphaFoldDB" id="A0A382XBI2"/>
<evidence type="ECO:0008006" key="4">
    <source>
        <dbReference type="Google" id="ProtNLM"/>
    </source>
</evidence>
<gene>
    <name evidence="3" type="ORF">METZ01_LOCUS420545</name>
</gene>
<dbReference type="PROSITE" id="PS50293">
    <property type="entry name" value="TPR_REGION"/>
    <property type="match status" value="1"/>
</dbReference>
<dbReference type="InterPro" id="IPR050498">
    <property type="entry name" value="Ycf3"/>
</dbReference>
<dbReference type="PANTHER" id="PTHR44858">
    <property type="entry name" value="TETRATRICOPEPTIDE REPEAT PROTEIN 6"/>
    <property type="match status" value="1"/>
</dbReference>
<dbReference type="InterPro" id="IPR019734">
    <property type="entry name" value="TPR_rpt"/>
</dbReference>
<organism evidence="3">
    <name type="scientific">marine metagenome</name>
    <dbReference type="NCBI Taxonomy" id="408172"/>
    <lineage>
        <taxon>unclassified sequences</taxon>
        <taxon>metagenomes</taxon>
        <taxon>ecological metagenomes</taxon>
    </lineage>
</organism>
<dbReference type="SUPFAM" id="SSF48452">
    <property type="entry name" value="TPR-like"/>
    <property type="match status" value="1"/>
</dbReference>
<proteinExistence type="predicted"/>
<dbReference type="InterPro" id="IPR011990">
    <property type="entry name" value="TPR-like_helical_dom_sf"/>
</dbReference>
<keyword evidence="1" id="KW-0677">Repeat</keyword>
<dbReference type="PANTHER" id="PTHR44858:SF1">
    <property type="entry name" value="UDP-N-ACETYLGLUCOSAMINE--PEPTIDE N-ACETYLGLUCOSAMINYLTRANSFERASE SPINDLY-RELATED"/>
    <property type="match status" value="1"/>
</dbReference>
<keyword evidence="2" id="KW-0802">TPR repeat</keyword>
<sequence length="175" mass="19718">MTLKTQRLLVRARKIANKGEIEEAEKIYSMILEDSPENKEAKDELSALKHRKLQQEPPREKIHSVISLFTNNQIQEALDDVKTLINGYPNSALLYNIRASCCKAIGQLDTAVKDYEKALALKPDYAEALYNLGITLRELGQIDAAIKSYKQALTIKPDYFGAHNNLGNIFLELGQ</sequence>